<dbReference type="PANTHER" id="PTHR11220">
    <property type="entry name" value="HEME-BINDING PROTEIN-RELATED"/>
    <property type="match status" value="1"/>
</dbReference>
<accession>A0ABD5U278</accession>
<dbReference type="PANTHER" id="PTHR11220:SF1">
    <property type="entry name" value="HEME-BINDING PROTEIN 2"/>
    <property type="match status" value="1"/>
</dbReference>
<comment type="caution">
    <text evidence="2">The sequence shown here is derived from an EMBL/GenBank/DDBJ whole genome shotgun (WGS) entry which is preliminary data.</text>
</comment>
<evidence type="ECO:0000313" key="2">
    <source>
        <dbReference type="EMBL" id="MFC6826011.1"/>
    </source>
</evidence>
<dbReference type="AlphaFoldDB" id="A0ABD5U278"/>
<sequence>MARKRTLAYGGLAATSLLAGVAARVVHERRSTPAVSYESVGTIDGAELRRYPTTTVVETVAPSEHQAFGRLVRYVSGNNDAEAELTPFPTVVSDGETRRAPPSESKSASDAVSVTASDSSGGPVSVTAPGGEESDDDGVRMAFYLPESYDFESAPRPSDPKVRVVELPERTLAVTSLPRWSVGNRAEREGENLLATLRDENEDVQAVGDPFVLRYDGPGASSFLPPNEVAVEVRRVASTGAADR</sequence>
<evidence type="ECO:0000313" key="3">
    <source>
        <dbReference type="Proteomes" id="UP001596408"/>
    </source>
</evidence>
<dbReference type="SUPFAM" id="SSF55136">
    <property type="entry name" value="Probable bacterial effector-binding domain"/>
    <property type="match status" value="1"/>
</dbReference>
<dbReference type="Proteomes" id="UP001596408">
    <property type="component" value="Unassembled WGS sequence"/>
</dbReference>
<dbReference type="InterPro" id="IPR006917">
    <property type="entry name" value="SOUL_heme-bd"/>
</dbReference>
<protein>
    <submittedName>
        <fullName evidence="2">SOUL family heme-binding protein</fullName>
    </submittedName>
</protein>
<evidence type="ECO:0000256" key="1">
    <source>
        <dbReference type="SAM" id="MobiDB-lite"/>
    </source>
</evidence>
<dbReference type="RefSeq" id="WP_379696960.1">
    <property type="nucleotide sequence ID" value="NZ_JBHSXH010000015.1"/>
</dbReference>
<dbReference type="Gene3D" id="3.20.80.10">
    <property type="entry name" value="Regulatory factor, effector binding domain"/>
    <property type="match status" value="1"/>
</dbReference>
<feature type="region of interest" description="Disordered" evidence="1">
    <location>
        <begin position="85"/>
        <end position="138"/>
    </location>
</feature>
<dbReference type="EMBL" id="JBHSXH010000015">
    <property type="protein sequence ID" value="MFC6826011.1"/>
    <property type="molecule type" value="Genomic_DNA"/>
</dbReference>
<feature type="compositionally biased region" description="Low complexity" evidence="1">
    <location>
        <begin position="105"/>
        <end position="120"/>
    </location>
</feature>
<proteinExistence type="predicted"/>
<dbReference type="Pfam" id="PF04832">
    <property type="entry name" value="SOUL"/>
    <property type="match status" value="1"/>
</dbReference>
<dbReference type="InterPro" id="IPR011256">
    <property type="entry name" value="Reg_factor_effector_dom_sf"/>
</dbReference>
<name>A0ABD5U278_9EURY</name>
<keyword evidence="3" id="KW-1185">Reference proteome</keyword>
<reference evidence="2 3" key="1">
    <citation type="journal article" date="2019" name="Int. J. Syst. Evol. Microbiol.">
        <title>The Global Catalogue of Microorganisms (GCM) 10K type strain sequencing project: providing services to taxonomists for standard genome sequencing and annotation.</title>
        <authorList>
            <consortium name="The Broad Institute Genomics Platform"/>
            <consortium name="The Broad Institute Genome Sequencing Center for Infectious Disease"/>
            <person name="Wu L."/>
            <person name="Ma J."/>
        </authorList>
    </citation>
    <scope>NUCLEOTIDE SEQUENCE [LARGE SCALE GENOMIC DNA]</scope>
    <source>
        <strain evidence="2 3">YIM 94188</strain>
    </source>
</reference>
<gene>
    <name evidence="2" type="ORF">ACFQEV_13560</name>
</gene>
<organism evidence="2 3">
    <name type="scientific">Halopelagius fulvigenes</name>
    <dbReference type="NCBI Taxonomy" id="1198324"/>
    <lineage>
        <taxon>Archaea</taxon>
        <taxon>Methanobacteriati</taxon>
        <taxon>Methanobacteriota</taxon>
        <taxon>Stenosarchaea group</taxon>
        <taxon>Halobacteria</taxon>
        <taxon>Halobacteriales</taxon>
        <taxon>Haloferacaceae</taxon>
    </lineage>
</organism>